<gene>
    <name evidence="2" type="ORF">S12H4_47256</name>
</gene>
<feature type="transmembrane region" description="Helical" evidence="1">
    <location>
        <begin position="26"/>
        <end position="53"/>
    </location>
</feature>
<sequence>MDPCNTAYQVLQQPEFDGPFTSWSEIISFVLNIMLALSIRGYLIIVLIGLIIYMTGLSDGLSKTLVIIGIALYLISPFILSVLVEAAGVAPITLESATYAWLSLIGMADTELFAIIVFLGDALMALCILIGAILYFTPTSNDLKKRGQSLIVRALILAPVLVFFHLSPWL</sequence>
<name>X1UZU2_9ZZZZ</name>
<feature type="transmembrane region" description="Helical" evidence="1">
    <location>
        <begin position="65"/>
        <end position="92"/>
    </location>
</feature>
<feature type="transmembrane region" description="Helical" evidence="1">
    <location>
        <begin position="150"/>
        <end position="167"/>
    </location>
</feature>
<keyword evidence="1" id="KW-0812">Transmembrane</keyword>
<evidence type="ECO:0008006" key="3">
    <source>
        <dbReference type="Google" id="ProtNLM"/>
    </source>
</evidence>
<dbReference type="EMBL" id="BARW01029404">
    <property type="protein sequence ID" value="GAJ09102.1"/>
    <property type="molecule type" value="Genomic_DNA"/>
</dbReference>
<proteinExistence type="predicted"/>
<protein>
    <recommendedName>
        <fullName evidence="3">Yip1 domain-containing protein</fullName>
    </recommendedName>
</protein>
<keyword evidence="1" id="KW-0472">Membrane</keyword>
<feature type="transmembrane region" description="Helical" evidence="1">
    <location>
        <begin position="112"/>
        <end position="138"/>
    </location>
</feature>
<keyword evidence="1" id="KW-1133">Transmembrane helix</keyword>
<evidence type="ECO:0000256" key="1">
    <source>
        <dbReference type="SAM" id="Phobius"/>
    </source>
</evidence>
<dbReference type="AlphaFoldDB" id="X1UZU2"/>
<accession>X1UZU2</accession>
<comment type="caution">
    <text evidence="2">The sequence shown here is derived from an EMBL/GenBank/DDBJ whole genome shotgun (WGS) entry which is preliminary data.</text>
</comment>
<organism evidence="2">
    <name type="scientific">marine sediment metagenome</name>
    <dbReference type="NCBI Taxonomy" id="412755"/>
    <lineage>
        <taxon>unclassified sequences</taxon>
        <taxon>metagenomes</taxon>
        <taxon>ecological metagenomes</taxon>
    </lineage>
</organism>
<evidence type="ECO:0000313" key="2">
    <source>
        <dbReference type="EMBL" id="GAJ09102.1"/>
    </source>
</evidence>
<reference evidence="2" key="1">
    <citation type="journal article" date="2014" name="Front. Microbiol.">
        <title>High frequency of phylogenetically diverse reductive dehalogenase-homologous genes in deep subseafloor sedimentary metagenomes.</title>
        <authorList>
            <person name="Kawai M."/>
            <person name="Futagami T."/>
            <person name="Toyoda A."/>
            <person name="Takaki Y."/>
            <person name="Nishi S."/>
            <person name="Hori S."/>
            <person name="Arai W."/>
            <person name="Tsubouchi T."/>
            <person name="Morono Y."/>
            <person name="Uchiyama I."/>
            <person name="Ito T."/>
            <person name="Fujiyama A."/>
            <person name="Inagaki F."/>
            <person name="Takami H."/>
        </authorList>
    </citation>
    <scope>NUCLEOTIDE SEQUENCE</scope>
    <source>
        <strain evidence="2">Expedition CK06-06</strain>
    </source>
</reference>